<sequence length="462" mass="53004">MTELVMDDPFGFHKSLEEGVFKLEEVGKLYGEDETSYLDGKEFQFELVVRLKGNIGGRIVLSPVDPSSNIDDIENEINQIRSTKQDGISAFTWKLVGELKGEPIVVKTIYISSEEKSYLPSPNYKLICGFFEFEWGEDKGKYESCLTWVPNVEFGGCAGTTYQEGNISKSRLDHCQLSYPSLLGGLEVEMRQLRNYKKILNHLMLNGGSAVTSICNFESSSPASIKDFLEIIKRFFRLVSFASGKSILPLAYHFKGETEILILKPLNRVSYTKTLTWCDYDDTPHFLAEALQELLPHYFSLDVKLRDLLELAFYFYINLKTISHFSTDIILLATIYESYTCSDFFLPSSLREGKNLQEKIKELLLREDMSCENDLLKVFIVLRNAIIHSPHKLVNLINSDAKRSIRYMLRQAEILTLKCLNYTGQFRDTWLVVKDPSKTYPVFRFGTILKRLKKEKEAAESN</sequence>
<dbReference type="AlphaFoldDB" id="A0A532V9R4"/>
<dbReference type="Proteomes" id="UP000317778">
    <property type="component" value="Unassembled WGS sequence"/>
</dbReference>
<dbReference type="EMBL" id="NJBO01000002">
    <property type="protein sequence ID" value="TKJ43935.1"/>
    <property type="molecule type" value="Genomic_DNA"/>
</dbReference>
<name>A0A532V9R4_UNCT6</name>
<proteinExistence type="predicted"/>
<comment type="caution">
    <text evidence="1">The sequence shown here is derived from an EMBL/GenBank/DDBJ whole genome shotgun (WGS) entry which is preliminary data.</text>
</comment>
<evidence type="ECO:0000313" key="1">
    <source>
        <dbReference type="EMBL" id="TKJ43935.1"/>
    </source>
</evidence>
<organism evidence="1 2">
    <name type="scientific">candidate division TA06 bacterium B3_TA06</name>
    <dbReference type="NCBI Taxonomy" id="2012487"/>
    <lineage>
        <taxon>Bacteria</taxon>
        <taxon>Bacteria division TA06</taxon>
    </lineage>
</organism>
<gene>
    <name evidence="1" type="ORF">CEE36_02120</name>
</gene>
<evidence type="ECO:0000313" key="2">
    <source>
        <dbReference type="Proteomes" id="UP000317778"/>
    </source>
</evidence>
<protein>
    <submittedName>
        <fullName evidence="1">Uncharacterized protein</fullName>
    </submittedName>
</protein>
<accession>A0A532V9R4</accession>
<reference evidence="1 2" key="1">
    <citation type="submission" date="2017-06" db="EMBL/GenBank/DDBJ databases">
        <title>Novel microbial phyla capable of carbon fixation and sulfur reduction in deep-sea sediments.</title>
        <authorList>
            <person name="Huang J."/>
            <person name="Baker B."/>
            <person name="Wang Y."/>
        </authorList>
    </citation>
    <scope>NUCLEOTIDE SEQUENCE [LARGE SCALE GENOMIC DNA]</scope>
    <source>
        <strain evidence="1">B3_TA06</strain>
    </source>
</reference>